<proteinExistence type="predicted"/>
<evidence type="ECO:0000256" key="1">
    <source>
        <dbReference type="SAM" id="MobiDB-lite"/>
    </source>
</evidence>
<dbReference type="AlphaFoldDB" id="A0AAD1Y2D4"/>
<keyword evidence="3" id="KW-1185">Reference proteome</keyword>
<gene>
    <name evidence="2" type="ORF">ECRASSUSDP1_LOCUS25023</name>
</gene>
<protein>
    <submittedName>
        <fullName evidence="2">Uncharacterized protein</fullName>
    </submittedName>
</protein>
<dbReference type="Proteomes" id="UP001295684">
    <property type="component" value="Unassembled WGS sequence"/>
</dbReference>
<organism evidence="2 3">
    <name type="scientific">Euplotes crassus</name>
    <dbReference type="NCBI Taxonomy" id="5936"/>
    <lineage>
        <taxon>Eukaryota</taxon>
        <taxon>Sar</taxon>
        <taxon>Alveolata</taxon>
        <taxon>Ciliophora</taxon>
        <taxon>Intramacronucleata</taxon>
        <taxon>Spirotrichea</taxon>
        <taxon>Hypotrichia</taxon>
        <taxon>Euplotida</taxon>
        <taxon>Euplotidae</taxon>
        <taxon>Moneuplotes</taxon>
    </lineage>
</organism>
<sequence>MGLTRTASSPLSEASSYDDQEDSHVPPFSYLGNFVCSDSSDYQSEAFDIKFSCTTLKSKKIKEFITNEKVVEFVFKGDYLDTLKIKSIHEDNDESISEEEDNPHDGNLSLTNIANLLNSVNNSNYETSNENLLAPLTNLEFLKKISKSSMVEVLYILNKLMFGTKKNQVQDRIRKSGIITTINKLYCLLQKTMDYSTCLGRDTKVQILKLAINYLARNCPNLDNKLE</sequence>
<feature type="region of interest" description="Disordered" evidence="1">
    <location>
        <begin position="1"/>
        <end position="22"/>
    </location>
</feature>
<evidence type="ECO:0000313" key="3">
    <source>
        <dbReference type="Proteomes" id="UP001295684"/>
    </source>
</evidence>
<name>A0AAD1Y2D4_EUPCR</name>
<comment type="caution">
    <text evidence="2">The sequence shown here is derived from an EMBL/GenBank/DDBJ whole genome shotgun (WGS) entry which is preliminary data.</text>
</comment>
<reference evidence="2" key="1">
    <citation type="submission" date="2023-07" db="EMBL/GenBank/DDBJ databases">
        <authorList>
            <consortium name="AG Swart"/>
            <person name="Singh M."/>
            <person name="Singh A."/>
            <person name="Seah K."/>
            <person name="Emmerich C."/>
        </authorList>
    </citation>
    <scope>NUCLEOTIDE SEQUENCE</scope>
    <source>
        <strain evidence="2">DP1</strain>
    </source>
</reference>
<evidence type="ECO:0000313" key="2">
    <source>
        <dbReference type="EMBL" id="CAI2383520.1"/>
    </source>
</evidence>
<dbReference type="EMBL" id="CAMPGE010025795">
    <property type="protein sequence ID" value="CAI2383520.1"/>
    <property type="molecule type" value="Genomic_DNA"/>
</dbReference>
<feature type="compositionally biased region" description="Polar residues" evidence="1">
    <location>
        <begin position="1"/>
        <end position="15"/>
    </location>
</feature>
<accession>A0AAD1Y2D4</accession>